<dbReference type="PANTHER" id="PTHR21716">
    <property type="entry name" value="TRANSMEMBRANE PROTEIN"/>
    <property type="match status" value="1"/>
</dbReference>
<feature type="transmembrane region" description="Helical" evidence="6">
    <location>
        <begin position="285"/>
        <end position="305"/>
    </location>
</feature>
<keyword evidence="3 6" id="KW-0812">Transmembrane</keyword>
<evidence type="ECO:0000256" key="4">
    <source>
        <dbReference type="ARBA" id="ARBA00022989"/>
    </source>
</evidence>
<gene>
    <name evidence="7" type="primary">ytvI</name>
    <name evidence="7" type="ORF">LJD61_20085</name>
</gene>
<feature type="transmembrane region" description="Helical" evidence="6">
    <location>
        <begin position="12"/>
        <end position="36"/>
    </location>
</feature>
<feature type="transmembrane region" description="Helical" evidence="6">
    <location>
        <begin position="216"/>
        <end position="235"/>
    </location>
</feature>
<comment type="subcellular location">
    <subcellularLocation>
        <location evidence="1">Membrane</location>
        <topology evidence="1">Multi-pass membrane protein</topology>
    </subcellularLocation>
</comment>
<evidence type="ECO:0000256" key="6">
    <source>
        <dbReference type="SAM" id="Phobius"/>
    </source>
</evidence>
<dbReference type="InterPro" id="IPR014227">
    <property type="entry name" value="YtvI-like"/>
</dbReference>
<evidence type="ECO:0000256" key="2">
    <source>
        <dbReference type="ARBA" id="ARBA00009773"/>
    </source>
</evidence>
<sequence length="360" mass="39838">MKNEIDEYKNYIIKTTAILLKIATYALIFLATVLSLKLIFRYLSPFIFAILLSFLIKPIARFFQSMKIGKGVSVAISIILVYGGLTALLALAITRGVSELVDLTYRLPAYSNDVYDFFSNLSKEAQNLYFQLPKEVTTYATDIAKSILDKLGILLSSTAKSAVNTLYKLPGFAILFLITTVATFFFAKDSEKIGDFLLRQFTPAWKVKLFNFKKNLLNALIGFLKAQLILLTITFTESLIGLNIIGIKYAFIISVFVALVDILPILGTGSVYVPWAIISIIAGKYRLGISLLVLYGIIVTIRYMIEPKIVGQQLGIHPLITLMSMYVGIRLMGAVGVLVGPTIAVTIKASQNTGILPRFK</sequence>
<proteinExistence type="inferred from homology"/>
<feature type="transmembrane region" description="Helical" evidence="6">
    <location>
        <begin position="42"/>
        <end position="60"/>
    </location>
</feature>
<dbReference type="Pfam" id="PF01594">
    <property type="entry name" value="AI-2E_transport"/>
    <property type="match status" value="1"/>
</dbReference>
<keyword evidence="8" id="KW-1185">Reference proteome</keyword>
<evidence type="ECO:0000256" key="3">
    <source>
        <dbReference type="ARBA" id="ARBA00022692"/>
    </source>
</evidence>
<organism evidence="7 8">
    <name type="scientific">Lutispora saccharofermentans</name>
    <dbReference type="NCBI Taxonomy" id="3024236"/>
    <lineage>
        <taxon>Bacteria</taxon>
        <taxon>Bacillati</taxon>
        <taxon>Bacillota</taxon>
        <taxon>Clostridia</taxon>
        <taxon>Lutisporales</taxon>
        <taxon>Lutisporaceae</taxon>
        <taxon>Lutispora</taxon>
    </lineage>
</organism>
<feature type="transmembrane region" description="Helical" evidence="6">
    <location>
        <begin position="72"/>
        <end position="93"/>
    </location>
</feature>
<dbReference type="InterPro" id="IPR002549">
    <property type="entry name" value="AI-2E-like"/>
</dbReference>
<protein>
    <submittedName>
        <fullName evidence="7">Sporulation integral membrane protein YtvI</fullName>
    </submittedName>
</protein>
<comment type="caution">
    <text evidence="7">The sequence shown here is derived from an EMBL/GenBank/DDBJ whole genome shotgun (WGS) entry which is preliminary data.</text>
</comment>
<dbReference type="EMBL" id="JAJEKE010000032">
    <property type="protein sequence ID" value="MCQ1531820.1"/>
    <property type="molecule type" value="Genomic_DNA"/>
</dbReference>
<feature type="transmembrane region" description="Helical" evidence="6">
    <location>
        <begin position="169"/>
        <end position="187"/>
    </location>
</feature>
<feature type="transmembrane region" description="Helical" evidence="6">
    <location>
        <begin position="325"/>
        <end position="347"/>
    </location>
</feature>
<evidence type="ECO:0000313" key="7">
    <source>
        <dbReference type="EMBL" id="MCQ1531820.1"/>
    </source>
</evidence>
<accession>A0ABT1NKM7</accession>
<evidence type="ECO:0000256" key="5">
    <source>
        <dbReference type="ARBA" id="ARBA00023136"/>
    </source>
</evidence>
<dbReference type="Proteomes" id="UP001651880">
    <property type="component" value="Unassembled WGS sequence"/>
</dbReference>
<evidence type="ECO:0000256" key="1">
    <source>
        <dbReference type="ARBA" id="ARBA00004141"/>
    </source>
</evidence>
<reference evidence="7 8" key="1">
    <citation type="submission" date="2021-10" db="EMBL/GenBank/DDBJ databases">
        <title>Lutispora strain m25 sp. nov., a thermophilic, non-spore-forming bacterium isolated from a lab-scale methanogenic bioreactor digesting anaerobic sludge.</title>
        <authorList>
            <person name="El Houari A."/>
            <person name="Mcdonald J."/>
        </authorList>
    </citation>
    <scope>NUCLEOTIDE SEQUENCE [LARGE SCALE GENOMIC DNA]</scope>
    <source>
        <strain evidence="8">m25</strain>
    </source>
</reference>
<evidence type="ECO:0000313" key="8">
    <source>
        <dbReference type="Proteomes" id="UP001651880"/>
    </source>
</evidence>
<name>A0ABT1NKM7_9FIRM</name>
<keyword evidence="4 6" id="KW-1133">Transmembrane helix</keyword>
<dbReference type="PANTHER" id="PTHR21716:SF68">
    <property type="entry name" value="TRANSPORT PROTEIN YTVI-RELATED"/>
    <property type="match status" value="1"/>
</dbReference>
<keyword evidence="5 6" id="KW-0472">Membrane</keyword>
<dbReference type="NCBIfam" id="TIGR02872">
    <property type="entry name" value="spore_ytvI"/>
    <property type="match status" value="1"/>
</dbReference>
<dbReference type="RefSeq" id="WP_255229391.1">
    <property type="nucleotide sequence ID" value="NZ_JAJEKE010000032.1"/>
</dbReference>
<comment type="similarity">
    <text evidence="2">Belongs to the autoinducer-2 exporter (AI-2E) (TC 2.A.86) family.</text>
</comment>
<feature type="transmembrane region" description="Helical" evidence="6">
    <location>
        <begin position="247"/>
        <end position="273"/>
    </location>
</feature>